<dbReference type="EMBL" id="JAEUBF010000833">
    <property type="protein sequence ID" value="KAH3674720.1"/>
    <property type="molecule type" value="Genomic_DNA"/>
</dbReference>
<dbReference type="InterPro" id="IPR032098">
    <property type="entry name" value="Acyltransf_C"/>
</dbReference>
<dbReference type="PANTHER" id="PTHR10983:SF16">
    <property type="entry name" value="LYSOCARDIOLIPIN ACYLTRANSFERASE 1"/>
    <property type="match status" value="1"/>
</dbReference>
<feature type="domain" description="Phospholipid/glycerol acyltransferase" evidence="4">
    <location>
        <begin position="44"/>
        <end position="192"/>
    </location>
</feature>
<dbReference type="Pfam" id="PF16076">
    <property type="entry name" value="Acyltransf_C"/>
    <property type="match status" value="1"/>
</dbReference>
<accession>A0A9P8TDP7</accession>
<dbReference type="GO" id="GO:0005783">
    <property type="term" value="C:endoplasmic reticulum"/>
    <property type="evidence" value="ECO:0007669"/>
    <property type="project" value="TreeGrafter"/>
</dbReference>
<dbReference type="GO" id="GO:0036149">
    <property type="term" value="P:phosphatidylinositol acyl-chain remodeling"/>
    <property type="evidence" value="ECO:0007669"/>
    <property type="project" value="TreeGrafter"/>
</dbReference>
<keyword evidence="2" id="KW-0808">Transferase</keyword>
<sequence length="343" mass="39690">MSCFHFLSSSSINFKISSSSSSFIKRLSLNKSSGNLEILLPAKTLLFANHQIYTDWAFIWYFLHLAEVSNFIYIILKDSLKKIPILGYGMQNFEFIFLSRNWSTDKSIISESLSKIDANGRGKGDILGFKKDTLNNWPKGIDETKIWPYSLVLFPEGTNLSANTRSKTEIYAAKVGRPAFKHVLLPKITGLRFSLLKLKDSIDDILDLTIGYSGVNPDEYGQDIYRLEEILLNGKNPETVSIHIDSLKIDEIPIGKLEYENPEEEAKDIKKFEDWVFERWSIKDQLMDNFYKTGEFEKSNNFKSFSSRLKFEPLEFFKIFVIPGLVYFIWRLILSRLLEKFLS</sequence>
<dbReference type="Proteomes" id="UP000769528">
    <property type="component" value="Unassembled WGS sequence"/>
</dbReference>
<keyword evidence="3" id="KW-0012">Acyltransferase</keyword>
<dbReference type="AlphaFoldDB" id="A0A9P8TDP7"/>
<comment type="similarity">
    <text evidence="1">Belongs to the 1-acyl-sn-glycerol-3-phosphate acyltransferase family.</text>
</comment>
<evidence type="ECO:0000256" key="1">
    <source>
        <dbReference type="ARBA" id="ARBA00008655"/>
    </source>
</evidence>
<proteinExistence type="inferred from homology"/>
<dbReference type="SUPFAM" id="SSF69593">
    <property type="entry name" value="Glycerol-3-phosphate (1)-acyltransferase"/>
    <property type="match status" value="1"/>
</dbReference>
<name>A0A9P8TDP7_9ASCO</name>
<evidence type="ECO:0000259" key="4">
    <source>
        <dbReference type="SMART" id="SM00563"/>
    </source>
</evidence>
<evidence type="ECO:0000256" key="3">
    <source>
        <dbReference type="ARBA" id="ARBA00023315"/>
    </source>
</evidence>
<reference evidence="5" key="2">
    <citation type="submission" date="2021-01" db="EMBL/GenBank/DDBJ databases">
        <authorList>
            <person name="Schikora-Tamarit M.A."/>
        </authorList>
    </citation>
    <scope>NUCLEOTIDE SEQUENCE</scope>
    <source>
        <strain evidence="5">CBS6341</strain>
    </source>
</reference>
<dbReference type="SMART" id="SM00563">
    <property type="entry name" value="PlsC"/>
    <property type="match status" value="1"/>
</dbReference>
<dbReference type="OrthoDB" id="189226at2759"/>
<dbReference type="GO" id="GO:0016746">
    <property type="term" value="F:acyltransferase activity"/>
    <property type="evidence" value="ECO:0007669"/>
    <property type="project" value="UniProtKB-KW"/>
</dbReference>
<protein>
    <recommendedName>
        <fullName evidence="4">Phospholipid/glycerol acyltransferase domain-containing protein</fullName>
    </recommendedName>
</protein>
<evidence type="ECO:0000313" key="5">
    <source>
        <dbReference type="EMBL" id="KAH3674720.1"/>
    </source>
</evidence>
<reference evidence="5" key="1">
    <citation type="journal article" date="2021" name="Open Biol.">
        <title>Shared evolutionary footprints suggest mitochondrial oxidative damage underlies multiple complex I losses in fungi.</title>
        <authorList>
            <person name="Schikora-Tamarit M.A."/>
            <person name="Marcet-Houben M."/>
            <person name="Nosek J."/>
            <person name="Gabaldon T."/>
        </authorList>
    </citation>
    <scope>NUCLEOTIDE SEQUENCE</scope>
    <source>
        <strain evidence="5">CBS6341</strain>
    </source>
</reference>
<dbReference type="InterPro" id="IPR002123">
    <property type="entry name" value="Plipid/glycerol_acylTrfase"/>
</dbReference>
<gene>
    <name evidence="5" type="ORF">WICMUC_003080</name>
</gene>
<evidence type="ECO:0000256" key="2">
    <source>
        <dbReference type="ARBA" id="ARBA00022679"/>
    </source>
</evidence>
<dbReference type="PANTHER" id="PTHR10983">
    <property type="entry name" value="1-ACYLGLYCEROL-3-PHOSPHATE ACYLTRANSFERASE-RELATED"/>
    <property type="match status" value="1"/>
</dbReference>
<organism evidence="5 6">
    <name type="scientific">Wickerhamomyces mucosus</name>
    <dbReference type="NCBI Taxonomy" id="1378264"/>
    <lineage>
        <taxon>Eukaryota</taxon>
        <taxon>Fungi</taxon>
        <taxon>Dikarya</taxon>
        <taxon>Ascomycota</taxon>
        <taxon>Saccharomycotina</taxon>
        <taxon>Saccharomycetes</taxon>
        <taxon>Phaffomycetales</taxon>
        <taxon>Wickerhamomycetaceae</taxon>
        <taxon>Wickerhamomyces</taxon>
    </lineage>
</organism>
<dbReference type="CDD" id="cd07990">
    <property type="entry name" value="LPLAT_LCLAT1-like"/>
    <property type="match status" value="1"/>
</dbReference>
<comment type="caution">
    <text evidence="5">The sequence shown here is derived from an EMBL/GenBank/DDBJ whole genome shotgun (WGS) entry which is preliminary data.</text>
</comment>
<evidence type="ECO:0000313" key="6">
    <source>
        <dbReference type="Proteomes" id="UP000769528"/>
    </source>
</evidence>
<keyword evidence="6" id="KW-1185">Reference proteome</keyword>
<dbReference type="Pfam" id="PF01553">
    <property type="entry name" value="Acyltransferase"/>
    <property type="match status" value="1"/>
</dbReference>